<evidence type="ECO:0000259" key="1">
    <source>
        <dbReference type="Pfam" id="PF13628"/>
    </source>
</evidence>
<organism evidence="2 3">
    <name type="scientific">Dyadobacter fermentans</name>
    <dbReference type="NCBI Taxonomy" id="94254"/>
    <lineage>
        <taxon>Bacteria</taxon>
        <taxon>Pseudomonadati</taxon>
        <taxon>Bacteroidota</taxon>
        <taxon>Cytophagia</taxon>
        <taxon>Cytophagales</taxon>
        <taxon>Spirosomataceae</taxon>
        <taxon>Dyadobacter</taxon>
    </lineage>
</organism>
<evidence type="ECO:0000313" key="3">
    <source>
        <dbReference type="Proteomes" id="UP001264980"/>
    </source>
</evidence>
<gene>
    <name evidence="2" type="ORF">J2W84_004353</name>
</gene>
<protein>
    <submittedName>
        <fullName evidence="2">Outer membrane protein</fullName>
    </submittedName>
</protein>
<evidence type="ECO:0000313" key="2">
    <source>
        <dbReference type="EMBL" id="MDR6807302.1"/>
    </source>
</evidence>
<dbReference type="PANTHER" id="PTHR38593">
    <property type="entry name" value="BLR2558 PROTEIN"/>
    <property type="match status" value="1"/>
</dbReference>
<dbReference type="InterPro" id="IPR012347">
    <property type="entry name" value="Ferritin-like"/>
</dbReference>
<keyword evidence="3" id="KW-1185">Reference proteome</keyword>
<sequence>MRGYIFLTLTCFFFTLTNCENNDKTDPSVIGELDKQFILEAADDALFQVNAGQVAASRTTRDSIQEYGEEMTASHTQAGKELQTLAAARKVQLPTTLSDERQQQLDSLSMQTGMSLDTLYLNQMVAIQERVIRMMEIEGTSGKDTELKQWAADRLPLVRQFEERAKALRDSLE</sequence>
<proteinExistence type="predicted"/>
<dbReference type="Pfam" id="PF13628">
    <property type="entry name" value="DUF4142"/>
    <property type="match status" value="1"/>
</dbReference>
<dbReference type="RefSeq" id="WP_309987568.1">
    <property type="nucleotide sequence ID" value="NZ_JAVDTI010000004.1"/>
</dbReference>
<dbReference type="Gene3D" id="1.20.1260.10">
    <property type="match status" value="1"/>
</dbReference>
<feature type="domain" description="DUF4142" evidence="1">
    <location>
        <begin position="34"/>
        <end position="168"/>
    </location>
</feature>
<comment type="caution">
    <text evidence="2">The sequence shown here is derived from an EMBL/GenBank/DDBJ whole genome shotgun (WGS) entry which is preliminary data.</text>
</comment>
<dbReference type="Proteomes" id="UP001264980">
    <property type="component" value="Unassembled WGS sequence"/>
</dbReference>
<dbReference type="PANTHER" id="PTHR38593:SF1">
    <property type="entry name" value="BLR2558 PROTEIN"/>
    <property type="match status" value="1"/>
</dbReference>
<reference evidence="2 3" key="1">
    <citation type="submission" date="2023-07" db="EMBL/GenBank/DDBJ databases">
        <title>Sorghum-associated microbial communities from plants grown in Nebraska, USA.</title>
        <authorList>
            <person name="Schachtman D."/>
        </authorList>
    </citation>
    <scope>NUCLEOTIDE SEQUENCE [LARGE SCALE GENOMIC DNA]</scope>
    <source>
        <strain evidence="2 3">BE57</strain>
    </source>
</reference>
<dbReference type="EMBL" id="JAVDTI010000004">
    <property type="protein sequence ID" value="MDR6807302.1"/>
    <property type="molecule type" value="Genomic_DNA"/>
</dbReference>
<accession>A0ABU1R236</accession>
<dbReference type="InterPro" id="IPR025419">
    <property type="entry name" value="DUF4142"/>
</dbReference>
<name>A0ABU1R236_9BACT</name>